<evidence type="ECO:0000313" key="5">
    <source>
        <dbReference type="EMBL" id="GFJ81791.1"/>
    </source>
</evidence>
<dbReference type="InterPro" id="IPR002818">
    <property type="entry name" value="DJ-1/PfpI"/>
</dbReference>
<keyword evidence="1" id="KW-0805">Transcription regulation</keyword>
<dbReference type="InterPro" id="IPR009057">
    <property type="entry name" value="Homeodomain-like_sf"/>
</dbReference>
<feature type="domain" description="HTH araC/xylS-type" evidence="4">
    <location>
        <begin position="211"/>
        <end position="309"/>
    </location>
</feature>
<dbReference type="PROSITE" id="PS00041">
    <property type="entry name" value="HTH_ARAC_FAMILY_1"/>
    <property type="match status" value="1"/>
</dbReference>
<dbReference type="SUPFAM" id="SSF46689">
    <property type="entry name" value="Homeodomain-like"/>
    <property type="match status" value="2"/>
</dbReference>
<proteinExistence type="predicted"/>
<dbReference type="Pfam" id="PF12833">
    <property type="entry name" value="HTH_18"/>
    <property type="match status" value="1"/>
</dbReference>
<dbReference type="GO" id="GO:0003700">
    <property type="term" value="F:DNA-binding transcription factor activity"/>
    <property type="evidence" value="ECO:0007669"/>
    <property type="project" value="InterPro"/>
</dbReference>
<reference evidence="5 6" key="1">
    <citation type="submission" date="2020-03" db="EMBL/GenBank/DDBJ databases">
        <title>Whole genome shotgun sequence of Phytohabitans houttuyneae NBRC 108639.</title>
        <authorList>
            <person name="Komaki H."/>
            <person name="Tamura T."/>
        </authorList>
    </citation>
    <scope>NUCLEOTIDE SEQUENCE [LARGE SCALE GENOMIC DNA]</scope>
    <source>
        <strain evidence="5 6">NBRC 108639</strain>
    </source>
</reference>
<dbReference type="InterPro" id="IPR052158">
    <property type="entry name" value="INH-QAR"/>
</dbReference>
<dbReference type="Proteomes" id="UP000482800">
    <property type="component" value="Unassembled WGS sequence"/>
</dbReference>
<keyword evidence="6" id="KW-1185">Reference proteome</keyword>
<dbReference type="EMBL" id="BLPF01000002">
    <property type="protein sequence ID" value="GFJ81791.1"/>
    <property type="molecule type" value="Genomic_DNA"/>
</dbReference>
<keyword evidence="3" id="KW-0804">Transcription</keyword>
<evidence type="ECO:0000259" key="4">
    <source>
        <dbReference type="PROSITE" id="PS01124"/>
    </source>
</evidence>
<sequence>MHSVFVLALPDTIAFDLATPIEVLGRVRLPDGGPGYRVQVCGSEPMVDAGPLRLAVDHRLDAIESAGTVIVPGRYDPTAPVPAAALDALRAAAAAGTRIASICVGAFTLAAAGLLDHRRATTHWAAADRFRAAFPAVDVDPAVLYVDTGQFVTSAGATAGVDMCLHLVRRDYGAAVAADASRQAVAPLHRDGGQAQFIVRPGPDATAAGLDPVLRWLEVHAYEDLTLAGIAAEAGLSVRTLNRRFHEQTGHTPMQWVTARRIRRAQELLESTDHGVDRIAHLVGFASPAQFRLQFKRLSGVAPQAYRNTFRAQLPSAGSTSA</sequence>
<dbReference type="CDD" id="cd03137">
    <property type="entry name" value="GATase1_AraC_1"/>
    <property type="match status" value="1"/>
</dbReference>
<evidence type="ECO:0000313" key="6">
    <source>
        <dbReference type="Proteomes" id="UP000482800"/>
    </source>
</evidence>
<dbReference type="Pfam" id="PF01965">
    <property type="entry name" value="DJ-1_PfpI"/>
    <property type="match status" value="1"/>
</dbReference>
<dbReference type="Gene3D" id="1.10.10.60">
    <property type="entry name" value="Homeodomain-like"/>
    <property type="match status" value="1"/>
</dbReference>
<dbReference type="PROSITE" id="PS01124">
    <property type="entry name" value="HTH_ARAC_FAMILY_2"/>
    <property type="match status" value="1"/>
</dbReference>
<name>A0A6V8KH52_9ACTN</name>
<dbReference type="InterPro" id="IPR018060">
    <property type="entry name" value="HTH_AraC"/>
</dbReference>
<comment type="caution">
    <text evidence="5">The sequence shown here is derived from an EMBL/GenBank/DDBJ whole genome shotgun (WGS) entry which is preliminary data.</text>
</comment>
<reference evidence="5 6" key="2">
    <citation type="submission" date="2020-03" db="EMBL/GenBank/DDBJ databases">
        <authorList>
            <person name="Ichikawa N."/>
            <person name="Kimura A."/>
            <person name="Kitahashi Y."/>
            <person name="Uohara A."/>
        </authorList>
    </citation>
    <scope>NUCLEOTIDE SEQUENCE [LARGE SCALE GENOMIC DNA]</scope>
    <source>
        <strain evidence="5 6">NBRC 108639</strain>
    </source>
</reference>
<accession>A0A6V8KH52</accession>
<dbReference type="SMART" id="SM00342">
    <property type="entry name" value="HTH_ARAC"/>
    <property type="match status" value="1"/>
</dbReference>
<gene>
    <name evidence="5" type="ORF">Phou_059710</name>
</gene>
<dbReference type="InterPro" id="IPR029062">
    <property type="entry name" value="Class_I_gatase-like"/>
</dbReference>
<organism evidence="5 6">
    <name type="scientific">Phytohabitans houttuyneae</name>
    <dbReference type="NCBI Taxonomy" id="1076126"/>
    <lineage>
        <taxon>Bacteria</taxon>
        <taxon>Bacillati</taxon>
        <taxon>Actinomycetota</taxon>
        <taxon>Actinomycetes</taxon>
        <taxon>Micromonosporales</taxon>
        <taxon>Micromonosporaceae</taxon>
    </lineage>
</organism>
<dbReference type="PANTHER" id="PTHR43130">
    <property type="entry name" value="ARAC-FAMILY TRANSCRIPTIONAL REGULATOR"/>
    <property type="match status" value="1"/>
</dbReference>
<protein>
    <submittedName>
        <fullName evidence="5">AraC family transcriptional regulator</fullName>
    </submittedName>
</protein>
<evidence type="ECO:0000256" key="2">
    <source>
        <dbReference type="ARBA" id="ARBA00023125"/>
    </source>
</evidence>
<dbReference type="SUPFAM" id="SSF52317">
    <property type="entry name" value="Class I glutamine amidotransferase-like"/>
    <property type="match status" value="1"/>
</dbReference>
<dbReference type="AlphaFoldDB" id="A0A6V8KH52"/>
<dbReference type="RefSeq" id="WP_173061468.1">
    <property type="nucleotide sequence ID" value="NZ_BAABGO010000022.1"/>
</dbReference>
<keyword evidence="2" id="KW-0238">DNA-binding</keyword>
<dbReference type="PANTHER" id="PTHR43130:SF3">
    <property type="entry name" value="HTH-TYPE TRANSCRIPTIONAL REGULATOR RV1931C"/>
    <property type="match status" value="1"/>
</dbReference>
<dbReference type="Gene3D" id="3.40.50.880">
    <property type="match status" value="1"/>
</dbReference>
<evidence type="ECO:0000256" key="1">
    <source>
        <dbReference type="ARBA" id="ARBA00023015"/>
    </source>
</evidence>
<dbReference type="GO" id="GO:0043565">
    <property type="term" value="F:sequence-specific DNA binding"/>
    <property type="evidence" value="ECO:0007669"/>
    <property type="project" value="InterPro"/>
</dbReference>
<dbReference type="InterPro" id="IPR018062">
    <property type="entry name" value="HTH_AraC-typ_CS"/>
</dbReference>
<evidence type="ECO:0000256" key="3">
    <source>
        <dbReference type="ARBA" id="ARBA00023163"/>
    </source>
</evidence>